<evidence type="ECO:0000313" key="2">
    <source>
        <dbReference type="Proteomes" id="UP000655883"/>
    </source>
</evidence>
<organism evidence="1 2">
    <name type="scientific">Rhizobium phage RHph_Y65</name>
    <dbReference type="NCBI Taxonomy" id="2509785"/>
    <lineage>
        <taxon>Viruses</taxon>
        <taxon>Duplodnaviria</taxon>
        <taxon>Heunggongvirae</taxon>
        <taxon>Uroviricota</taxon>
        <taxon>Caudoviricetes</taxon>
        <taxon>Kleczkowskaviridae</taxon>
        <taxon>Cuauhnahuacvirus</taxon>
        <taxon>Cuauhnahuacvirus Y65</taxon>
    </lineage>
</organism>
<dbReference type="EMBL" id="MN988525">
    <property type="protein sequence ID" value="QIG72807.1"/>
    <property type="molecule type" value="Genomic_DNA"/>
</dbReference>
<proteinExistence type="predicted"/>
<protein>
    <submittedName>
        <fullName evidence="1">Lysozyme-like protein</fullName>
    </submittedName>
</protein>
<gene>
    <name evidence="1" type="ORF">EVB97_249</name>
</gene>
<evidence type="ECO:0000313" key="1">
    <source>
        <dbReference type="EMBL" id="QIG72807.1"/>
    </source>
</evidence>
<dbReference type="InterPro" id="IPR023346">
    <property type="entry name" value="Lysozyme-like_dom_sf"/>
</dbReference>
<dbReference type="Proteomes" id="UP000655883">
    <property type="component" value="Segment"/>
</dbReference>
<name>A0A7S5R802_9CAUD</name>
<keyword evidence="2" id="KW-1185">Reference proteome</keyword>
<accession>A0A7S5R802</accession>
<sequence>MKIYTVIVSIMLALISTSVYGGEVITRKVGYSSRSLIVSEAAKYGISKAVIEHVARKESTFRCTTGGRYKGPLQISPRSARALGYQGKGGLDNCGDGLKYGLRHLAICVKKVGQNPKKAASCHASPGAYGVRVVWR</sequence>
<reference evidence="1 2" key="1">
    <citation type="submission" date="2020-01" db="EMBL/GenBank/DDBJ databases">
        <title>Patterns of diversity and host range of bacteriophage communities associated with bean-nodulatin bacteria.</title>
        <authorList>
            <person name="Vann Cauwenberghe J."/>
            <person name="Santamaria R.I."/>
            <person name="Bustos P."/>
            <person name="Juarez S."/>
            <person name="Gonzalez V."/>
        </authorList>
    </citation>
    <scope>NUCLEOTIDE SEQUENCE [LARGE SCALE GENOMIC DNA]</scope>
    <source>
        <strain evidence="2">RHph</strain>
    </source>
</reference>
<dbReference type="Gene3D" id="1.10.530.10">
    <property type="match status" value="1"/>
</dbReference>
<dbReference type="SUPFAM" id="SSF53955">
    <property type="entry name" value="Lysozyme-like"/>
    <property type="match status" value="1"/>
</dbReference>